<accession>A0AAV6HLI9</accession>
<proteinExistence type="predicted"/>
<evidence type="ECO:0000313" key="1">
    <source>
        <dbReference type="EMBL" id="KAG5514585.1"/>
    </source>
</evidence>
<dbReference type="EMBL" id="JACTNZ010000013">
    <property type="protein sequence ID" value="KAG5514585.1"/>
    <property type="molecule type" value="Genomic_DNA"/>
</dbReference>
<dbReference type="Proteomes" id="UP000823749">
    <property type="component" value="Chromosome 13"/>
</dbReference>
<evidence type="ECO:0000313" key="2">
    <source>
        <dbReference type="Proteomes" id="UP000823749"/>
    </source>
</evidence>
<reference evidence="1 2" key="1">
    <citation type="submission" date="2020-08" db="EMBL/GenBank/DDBJ databases">
        <title>Plant Genome Project.</title>
        <authorList>
            <person name="Zhang R.-G."/>
        </authorList>
    </citation>
    <scope>NUCLEOTIDE SEQUENCE [LARGE SCALE GENOMIC DNA]</scope>
    <source>
        <strain evidence="1">WSP0</strain>
        <tissue evidence="1">Leaf</tissue>
    </source>
</reference>
<gene>
    <name evidence="1" type="ORF">RHGRI_035855</name>
</gene>
<dbReference type="EMBL" id="JACTNZ010000013">
    <property type="protein sequence ID" value="KAG5514586.1"/>
    <property type="molecule type" value="Genomic_DNA"/>
</dbReference>
<protein>
    <submittedName>
        <fullName evidence="1">Uncharacterized protein</fullName>
    </submittedName>
</protein>
<keyword evidence="2" id="KW-1185">Reference proteome</keyword>
<dbReference type="AlphaFoldDB" id="A0AAV6HLI9"/>
<organism evidence="1 2">
    <name type="scientific">Rhododendron griersonianum</name>
    <dbReference type="NCBI Taxonomy" id="479676"/>
    <lineage>
        <taxon>Eukaryota</taxon>
        <taxon>Viridiplantae</taxon>
        <taxon>Streptophyta</taxon>
        <taxon>Embryophyta</taxon>
        <taxon>Tracheophyta</taxon>
        <taxon>Spermatophyta</taxon>
        <taxon>Magnoliopsida</taxon>
        <taxon>eudicotyledons</taxon>
        <taxon>Gunneridae</taxon>
        <taxon>Pentapetalae</taxon>
        <taxon>asterids</taxon>
        <taxon>Ericales</taxon>
        <taxon>Ericaceae</taxon>
        <taxon>Ericoideae</taxon>
        <taxon>Rhodoreae</taxon>
        <taxon>Rhododendron</taxon>
    </lineage>
</organism>
<name>A0AAV6HLI9_9ERIC</name>
<sequence>MDDGDRVDDEPRVVGRDLEGLAQGERVDSCGCMGCIVGDGDSASSHCFQLHDVVIVGFGSLLVVTDGFTCPSVQPLLRRMRCRSQETVSDSAFDMPHG</sequence>
<comment type="caution">
    <text evidence="1">The sequence shown here is derived from an EMBL/GenBank/DDBJ whole genome shotgun (WGS) entry which is preliminary data.</text>
</comment>